<evidence type="ECO:0000313" key="2">
    <source>
        <dbReference type="EMBL" id="KAL0470228.1"/>
    </source>
</evidence>
<organism evidence="2 3">
    <name type="scientific">Neurospora intermedia</name>
    <dbReference type="NCBI Taxonomy" id="5142"/>
    <lineage>
        <taxon>Eukaryota</taxon>
        <taxon>Fungi</taxon>
        <taxon>Dikarya</taxon>
        <taxon>Ascomycota</taxon>
        <taxon>Pezizomycotina</taxon>
        <taxon>Sordariomycetes</taxon>
        <taxon>Sordariomycetidae</taxon>
        <taxon>Sordariales</taxon>
        <taxon>Sordariaceae</taxon>
        <taxon>Neurospora</taxon>
    </lineage>
</organism>
<dbReference type="Proteomes" id="UP001451303">
    <property type="component" value="Unassembled WGS sequence"/>
</dbReference>
<proteinExistence type="predicted"/>
<sequence length="73" mass="8146">GQRWTMRRRARQRHSVATHVASSLPPPAGRTLLTHIASSWHYQEGRVSAGDLLIRCLYPNPGSPTLPLFLSSQ</sequence>
<evidence type="ECO:0000313" key="3">
    <source>
        <dbReference type="Proteomes" id="UP001451303"/>
    </source>
</evidence>
<reference evidence="2 3" key="1">
    <citation type="submission" date="2023-09" db="EMBL/GenBank/DDBJ databases">
        <title>Multi-omics analysis of a traditional fermented food reveals byproduct-associated fungal strains for waste-to-food upcycling.</title>
        <authorList>
            <consortium name="Lawrence Berkeley National Laboratory"/>
            <person name="Rekdal V.M."/>
            <person name="Villalobos-Escobedo J.M."/>
            <person name="Rodriguez-Valeron N."/>
            <person name="Garcia M.O."/>
            <person name="Vasquez D.P."/>
            <person name="Damayanti I."/>
            <person name="Sorensen P.M."/>
            <person name="Baidoo E.E."/>
            <person name="De Carvalho A.C."/>
            <person name="Riley R."/>
            <person name="Lipzen A."/>
            <person name="He G."/>
            <person name="Yan M."/>
            <person name="Haridas S."/>
            <person name="Daum C."/>
            <person name="Yoshinaga Y."/>
            <person name="Ng V."/>
            <person name="Grigoriev I.V."/>
            <person name="Munk R."/>
            <person name="Nuraida L."/>
            <person name="Wijaya C.H."/>
            <person name="Morales P.-C."/>
            <person name="Keasling J.D."/>
        </authorList>
    </citation>
    <scope>NUCLEOTIDE SEQUENCE [LARGE SCALE GENOMIC DNA]</scope>
    <source>
        <strain evidence="2 3">FGSC 2613</strain>
    </source>
</reference>
<name>A0ABR3DC30_NEUIN</name>
<keyword evidence="3" id="KW-1185">Reference proteome</keyword>
<protein>
    <submittedName>
        <fullName evidence="2">Uncharacterized protein</fullName>
    </submittedName>
</protein>
<feature type="non-terminal residue" evidence="2">
    <location>
        <position position="1"/>
    </location>
</feature>
<gene>
    <name evidence="2" type="ORF">QR685DRAFT_441346</name>
</gene>
<accession>A0ABR3DC30</accession>
<comment type="caution">
    <text evidence="2">The sequence shown here is derived from an EMBL/GenBank/DDBJ whole genome shotgun (WGS) entry which is preliminary data.</text>
</comment>
<evidence type="ECO:0000256" key="1">
    <source>
        <dbReference type="SAM" id="MobiDB-lite"/>
    </source>
</evidence>
<feature type="compositionally biased region" description="Basic residues" evidence="1">
    <location>
        <begin position="1"/>
        <end position="16"/>
    </location>
</feature>
<dbReference type="EMBL" id="JAVLET010000004">
    <property type="protein sequence ID" value="KAL0470228.1"/>
    <property type="molecule type" value="Genomic_DNA"/>
</dbReference>
<feature type="region of interest" description="Disordered" evidence="1">
    <location>
        <begin position="1"/>
        <end position="23"/>
    </location>
</feature>